<evidence type="ECO:0000313" key="2">
    <source>
        <dbReference type="Proteomes" id="UP000308600"/>
    </source>
</evidence>
<proteinExistence type="predicted"/>
<protein>
    <submittedName>
        <fullName evidence="1">Uncharacterized protein</fullName>
    </submittedName>
</protein>
<dbReference type="EMBL" id="ML208427">
    <property type="protein sequence ID" value="TFK65733.1"/>
    <property type="molecule type" value="Genomic_DNA"/>
</dbReference>
<keyword evidence="2" id="KW-1185">Reference proteome</keyword>
<organism evidence="1 2">
    <name type="scientific">Pluteus cervinus</name>
    <dbReference type="NCBI Taxonomy" id="181527"/>
    <lineage>
        <taxon>Eukaryota</taxon>
        <taxon>Fungi</taxon>
        <taxon>Dikarya</taxon>
        <taxon>Basidiomycota</taxon>
        <taxon>Agaricomycotina</taxon>
        <taxon>Agaricomycetes</taxon>
        <taxon>Agaricomycetidae</taxon>
        <taxon>Agaricales</taxon>
        <taxon>Pluteineae</taxon>
        <taxon>Pluteaceae</taxon>
        <taxon>Pluteus</taxon>
    </lineage>
</organism>
<dbReference type="Proteomes" id="UP000308600">
    <property type="component" value="Unassembled WGS sequence"/>
</dbReference>
<evidence type="ECO:0000313" key="1">
    <source>
        <dbReference type="EMBL" id="TFK65733.1"/>
    </source>
</evidence>
<name>A0ACD3AIK9_9AGAR</name>
<accession>A0ACD3AIK9</accession>
<gene>
    <name evidence="1" type="ORF">BDN72DRAFT_180552</name>
</gene>
<reference evidence="1 2" key="1">
    <citation type="journal article" date="2019" name="Nat. Ecol. Evol.">
        <title>Megaphylogeny resolves global patterns of mushroom evolution.</title>
        <authorList>
            <person name="Varga T."/>
            <person name="Krizsan K."/>
            <person name="Foldi C."/>
            <person name="Dima B."/>
            <person name="Sanchez-Garcia M."/>
            <person name="Sanchez-Ramirez S."/>
            <person name="Szollosi G.J."/>
            <person name="Szarkandi J.G."/>
            <person name="Papp V."/>
            <person name="Albert L."/>
            <person name="Andreopoulos W."/>
            <person name="Angelini C."/>
            <person name="Antonin V."/>
            <person name="Barry K.W."/>
            <person name="Bougher N.L."/>
            <person name="Buchanan P."/>
            <person name="Buyck B."/>
            <person name="Bense V."/>
            <person name="Catcheside P."/>
            <person name="Chovatia M."/>
            <person name="Cooper J."/>
            <person name="Damon W."/>
            <person name="Desjardin D."/>
            <person name="Finy P."/>
            <person name="Geml J."/>
            <person name="Haridas S."/>
            <person name="Hughes K."/>
            <person name="Justo A."/>
            <person name="Karasinski D."/>
            <person name="Kautmanova I."/>
            <person name="Kiss B."/>
            <person name="Kocsube S."/>
            <person name="Kotiranta H."/>
            <person name="LaButti K.M."/>
            <person name="Lechner B.E."/>
            <person name="Liimatainen K."/>
            <person name="Lipzen A."/>
            <person name="Lukacs Z."/>
            <person name="Mihaltcheva S."/>
            <person name="Morgado L.N."/>
            <person name="Niskanen T."/>
            <person name="Noordeloos M.E."/>
            <person name="Ohm R.A."/>
            <person name="Ortiz-Santana B."/>
            <person name="Ovrebo C."/>
            <person name="Racz N."/>
            <person name="Riley R."/>
            <person name="Savchenko A."/>
            <person name="Shiryaev A."/>
            <person name="Soop K."/>
            <person name="Spirin V."/>
            <person name="Szebenyi C."/>
            <person name="Tomsovsky M."/>
            <person name="Tulloss R.E."/>
            <person name="Uehling J."/>
            <person name="Grigoriev I.V."/>
            <person name="Vagvolgyi C."/>
            <person name="Papp T."/>
            <person name="Martin F.M."/>
            <person name="Miettinen O."/>
            <person name="Hibbett D.S."/>
            <person name="Nagy L.G."/>
        </authorList>
    </citation>
    <scope>NUCLEOTIDE SEQUENCE [LARGE SCALE GENOMIC DNA]</scope>
    <source>
        <strain evidence="1 2">NL-1719</strain>
    </source>
</reference>
<sequence length="99" mass="11454">MWLTVSVSVTRGRLNMQMGLTAPLGIFGYVVVYALQYKVKVHVEPFDDGGLESTSLTVPPWCISYRMVFLSDREQETYFSYLGSFKETFLLYALVRYIY</sequence>